<dbReference type="InterPro" id="IPR023591">
    <property type="entry name" value="Ribosomal_uS2_flav_dom_sf"/>
</dbReference>
<sequence>MKSSVHAGMFPYIFGTRNNVHIIDVAKTKEKLEISLEFIKGLISEGKTILFVGTKLPARGAVKEAAEKTGMPYVTNRWYGGTLTNWASISERITYLKDLRAKKGSDEWKKYPKHERLEMDKKIKKLEYNLGGIEKMEGLPGAVFIVDLHGNELAAREARRMKIPCIGIADTNVNPKLADFPIPASDGAVSSIKLILDKVGEVILKNKKGKVAPKQPAKALSKGVKK</sequence>
<dbReference type="GO" id="GO:0022627">
    <property type="term" value="C:cytosolic small ribosomal subunit"/>
    <property type="evidence" value="ECO:0007669"/>
    <property type="project" value="TreeGrafter"/>
</dbReference>
<comment type="similarity">
    <text evidence="1 5">Belongs to the universal ribosomal protein uS2 family.</text>
</comment>
<dbReference type="Gene3D" id="3.40.50.10490">
    <property type="entry name" value="Glucose-6-phosphate isomerase like protein, domain 1"/>
    <property type="match status" value="1"/>
</dbReference>
<dbReference type="Proteomes" id="UP000178835">
    <property type="component" value="Unassembled WGS sequence"/>
</dbReference>
<dbReference type="PRINTS" id="PR00395">
    <property type="entry name" value="RIBOSOMALS2"/>
</dbReference>
<evidence type="ECO:0000313" key="6">
    <source>
        <dbReference type="EMBL" id="OGZ60816.1"/>
    </source>
</evidence>
<protein>
    <recommendedName>
        <fullName evidence="4 5">Small ribosomal subunit protein uS2</fullName>
    </recommendedName>
</protein>
<comment type="caution">
    <text evidence="6">The sequence shown here is derived from an EMBL/GenBank/DDBJ whole genome shotgun (WGS) entry which is preliminary data.</text>
</comment>
<dbReference type="PANTHER" id="PTHR12534:SF0">
    <property type="entry name" value="SMALL RIBOSOMAL SUBUNIT PROTEIN US2M"/>
    <property type="match status" value="1"/>
</dbReference>
<evidence type="ECO:0000256" key="1">
    <source>
        <dbReference type="ARBA" id="ARBA00006242"/>
    </source>
</evidence>
<dbReference type="HAMAP" id="MF_00291_B">
    <property type="entry name" value="Ribosomal_uS2_B"/>
    <property type="match status" value="1"/>
</dbReference>
<gene>
    <name evidence="5" type="primary">rpsB</name>
    <name evidence="6" type="ORF">A2919_01280</name>
</gene>
<evidence type="ECO:0000256" key="4">
    <source>
        <dbReference type="ARBA" id="ARBA00035256"/>
    </source>
</evidence>
<reference evidence="6 7" key="1">
    <citation type="journal article" date="2016" name="Nat. Commun.">
        <title>Thousands of microbial genomes shed light on interconnected biogeochemical processes in an aquifer system.</title>
        <authorList>
            <person name="Anantharaman K."/>
            <person name="Brown C.T."/>
            <person name="Hug L.A."/>
            <person name="Sharon I."/>
            <person name="Castelle C.J."/>
            <person name="Probst A.J."/>
            <person name="Thomas B.C."/>
            <person name="Singh A."/>
            <person name="Wilkins M.J."/>
            <person name="Karaoz U."/>
            <person name="Brodie E.L."/>
            <person name="Williams K.H."/>
            <person name="Hubbard S.S."/>
            <person name="Banfield J.F."/>
        </authorList>
    </citation>
    <scope>NUCLEOTIDE SEQUENCE [LARGE SCALE GENOMIC DNA]</scope>
</reference>
<accession>A0A1G2HEA7</accession>
<evidence type="ECO:0000256" key="5">
    <source>
        <dbReference type="HAMAP-Rule" id="MF_00291"/>
    </source>
</evidence>
<dbReference type="GO" id="GO:0003735">
    <property type="term" value="F:structural constituent of ribosome"/>
    <property type="evidence" value="ECO:0007669"/>
    <property type="project" value="InterPro"/>
</dbReference>
<organism evidence="6 7">
    <name type="scientific">Candidatus Spechtbacteria bacterium RIFCSPLOWO2_01_FULL_43_12</name>
    <dbReference type="NCBI Taxonomy" id="1802162"/>
    <lineage>
        <taxon>Bacteria</taxon>
        <taxon>Candidatus Spechtiibacteriota</taxon>
    </lineage>
</organism>
<dbReference type="PANTHER" id="PTHR12534">
    <property type="entry name" value="30S RIBOSOMAL PROTEIN S2 PROKARYOTIC AND ORGANELLAR"/>
    <property type="match status" value="1"/>
</dbReference>
<dbReference type="AlphaFoldDB" id="A0A1G2HEA7"/>
<dbReference type="Pfam" id="PF00318">
    <property type="entry name" value="Ribosomal_S2"/>
    <property type="match status" value="1"/>
</dbReference>
<name>A0A1G2HEA7_9BACT</name>
<evidence type="ECO:0000313" key="7">
    <source>
        <dbReference type="Proteomes" id="UP000178835"/>
    </source>
</evidence>
<dbReference type="GO" id="GO:0006412">
    <property type="term" value="P:translation"/>
    <property type="evidence" value="ECO:0007669"/>
    <property type="project" value="UniProtKB-UniRule"/>
</dbReference>
<dbReference type="InterPro" id="IPR005706">
    <property type="entry name" value="Ribosomal_uS2_bac/mit/plastid"/>
</dbReference>
<evidence type="ECO:0000256" key="2">
    <source>
        <dbReference type="ARBA" id="ARBA00022980"/>
    </source>
</evidence>
<dbReference type="Gene3D" id="1.10.287.610">
    <property type="entry name" value="Helix hairpin bin"/>
    <property type="match status" value="1"/>
</dbReference>
<proteinExistence type="inferred from homology"/>
<dbReference type="NCBIfam" id="TIGR01011">
    <property type="entry name" value="rpsB_bact"/>
    <property type="match status" value="1"/>
</dbReference>
<keyword evidence="3 5" id="KW-0687">Ribonucleoprotein</keyword>
<dbReference type="EMBL" id="MHOH01000012">
    <property type="protein sequence ID" value="OGZ60816.1"/>
    <property type="molecule type" value="Genomic_DNA"/>
</dbReference>
<dbReference type="InterPro" id="IPR001865">
    <property type="entry name" value="Ribosomal_uS2"/>
</dbReference>
<dbReference type="CDD" id="cd01425">
    <property type="entry name" value="RPS2"/>
    <property type="match status" value="1"/>
</dbReference>
<evidence type="ECO:0000256" key="3">
    <source>
        <dbReference type="ARBA" id="ARBA00023274"/>
    </source>
</evidence>
<keyword evidence="2 5" id="KW-0689">Ribosomal protein</keyword>
<dbReference type="SUPFAM" id="SSF52313">
    <property type="entry name" value="Ribosomal protein S2"/>
    <property type="match status" value="1"/>
</dbReference>